<feature type="compositionally biased region" description="Low complexity" evidence="4">
    <location>
        <begin position="51"/>
        <end position="66"/>
    </location>
</feature>
<dbReference type="EMBL" id="JABMIG020000473">
    <property type="protein sequence ID" value="KAL3776796.1"/>
    <property type="molecule type" value="Genomic_DNA"/>
</dbReference>
<dbReference type="Proteomes" id="UP001516023">
    <property type="component" value="Unassembled WGS sequence"/>
</dbReference>
<name>A0ABD3NQ77_9STRA</name>
<dbReference type="Pfam" id="PF05118">
    <property type="entry name" value="Asp_Arg_Hydrox"/>
    <property type="match status" value="1"/>
</dbReference>
<keyword evidence="2" id="KW-0223">Dioxygenase</keyword>
<accession>A0ABD3NQ77</accession>
<evidence type="ECO:0000259" key="6">
    <source>
        <dbReference type="Pfam" id="PF05118"/>
    </source>
</evidence>
<keyword evidence="5" id="KW-0732">Signal</keyword>
<keyword evidence="8" id="KW-1185">Reference proteome</keyword>
<dbReference type="PANTHER" id="PTHR46332:SF5">
    <property type="entry name" value="ASPARTATE BETA-HYDROXYLASE DOMAIN CONTAINING 2"/>
    <property type="match status" value="1"/>
</dbReference>
<feature type="domain" description="Aspartyl/asparaginy/proline hydroxylase" evidence="6">
    <location>
        <begin position="187"/>
        <end position="312"/>
    </location>
</feature>
<keyword evidence="3" id="KW-0560">Oxidoreductase</keyword>
<evidence type="ECO:0000256" key="3">
    <source>
        <dbReference type="ARBA" id="ARBA00023002"/>
    </source>
</evidence>
<dbReference type="PANTHER" id="PTHR46332">
    <property type="entry name" value="ASPARTATE BETA-HYDROXYLASE DOMAIN-CONTAINING PROTEIN 2"/>
    <property type="match status" value="1"/>
</dbReference>
<dbReference type="SUPFAM" id="SSF51197">
    <property type="entry name" value="Clavaminate synthase-like"/>
    <property type="match status" value="1"/>
</dbReference>
<evidence type="ECO:0000313" key="7">
    <source>
        <dbReference type="EMBL" id="KAL3776796.1"/>
    </source>
</evidence>
<feature type="region of interest" description="Disordered" evidence="4">
    <location>
        <begin position="37"/>
        <end position="66"/>
    </location>
</feature>
<evidence type="ECO:0000313" key="8">
    <source>
        <dbReference type="Proteomes" id="UP001516023"/>
    </source>
</evidence>
<proteinExistence type="inferred from homology"/>
<sequence>MMAIDNNNPAKMTPHPSLPLLVLSALTLPTASSFQAKQHFHPSSYPRRHATTTTHPSSSSSALQAQRLTPRQLQFWEDVESGLVDIEKFYQSKNGQSMERIRTFCQRAQGELPPPFPEVSGNQPSEEHVDGLTAKPFWDTASDTINFPWATKLEDNAPIIIEEFQQKLLNNTPQGEGGLFSGDSAWQSAIMGQGWSAFRLQRLGVWNVANCAVFPKTYDLLRGLDIPLAVRGVCFARQAMGSGVAPHSDGRNFILTAHLGLKVPDGCWIKVGDEERTWSVGKLTTLDTSFEHSTGNPTNEDRHVLIIDFWHPELTEAERAGLEFIYDLRNKFESGEIPFRQPRSKAEGEGLGGLWSALTGGKSI</sequence>
<dbReference type="InterPro" id="IPR051821">
    <property type="entry name" value="Asp/Asn_beta-hydroxylase"/>
</dbReference>
<evidence type="ECO:0000256" key="4">
    <source>
        <dbReference type="SAM" id="MobiDB-lite"/>
    </source>
</evidence>
<dbReference type="GO" id="GO:0051213">
    <property type="term" value="F:dioxygenase activity"/>
    <property type="evidence" value="ECO:0007669"/>
    <property type="project" value="UniProtKB-KW"/>
</dbReference>
<comment type="similarity">
    <text evidence="1">Belongs to the aspartyl/asparaginyl beta-hydroxylase family.</text>
</comment>
<feature type="signal peptide" evidence="5">
    <location>
        <begin position="1"/>
        <end position="33"/>
    </location>
</feature>
<protein>
    <recommendedName>
        <fullName evidence="6">Aspartyl/asparaginy/proline hydroxylase domain-containing protein</fullName>
    </recommendedName>
</protein>
<organism evidence="7 8">
    <name type="scientific">Cyclotella cryptica</name>
    <dbReference type="NCBI Taxonomy" id="29204"/>
    <lineage>
        <taxon>Eukaryota</taxon>
        <taxon>Sar</taxon>
        <taxon>Stramenopiles</taxon>
        <taxon>Ochrophyta</taxon>
        <taxon>Bacillariophyta</taxon>
        <taxon>Coscinodiscophyceae</taxon>
        <taxon>Thalassiosirophycidae</taxon>
        <taxon>Stephanodiscales</taxon>
        <taxon>Stephanodiscaceae</taxon>
        <taxon>Cyclotella</taxon>
    </lineage>
</organism>
<reference evidence="7 8" key="1">
    <citation type="journal article" date="2020" name="G3 (Bethesda)">
        <title>Improved Reference Genome for Cyclotella cryptica CCMP332, a Model for Cell Wall Morphogenesis, Salinity Adaptation, and Lipid Production in Diatoms (Bacillariophyta).</title>
        <authorList>
            <person name="Roberts W.R."/>
            <person name="Downey K.M."/>
            <person name="Ruck E.C."/>
            <person name="Traller J.C."/>
            <person name="Alverson A.J."/>
        </authorList>
    </citation>
    <scope>NUCLEOTIDE SEQUENCE [LARGE SCALE GENOMIC DNA]</scope>
    <source>
        <strain evidence="7 8">CCMP332</strain>
    </source>
</reference>
<evidence type="ECO:0000256" key="5">
    <source>
        <dbReference type="SAM" id="SignalP"/>
    </source>
</evidence>
<comment type="caution">
    <text evidence="7">The sequence shown here is derived from an EMBL/GenBank/DDBJ whole genome shotgun (WGS) entry which is preliminary data.</text>
</comment>
<gene>
    <name evidence="7" type="ORF">HJC23_011925</name>
</gene>
<dbReference type="InterPro" id="IPR007803">
    <property type="entry name" value="Asp/Arg/Pro-Hydrxlase"/>
</dbReference>
<evidence type="ECO:0000256" key="1">
    <source>
        <dbReference type="ARBA" id="ARBA00007730"/>
    </source>
</evidence>
<feature type="chain" id="PRO_5044859991" description="Aspartyl/asparaginy/proline hydroxylase domain-containing protein" evidence="5">
    <location>
        <begin position="34"/>
        <end position="364"/>
    </location>
</feature>
<evidence type="ECO:0000256" key="2">
    <source>
        <dbReference type="ARBA" id="ARBA00022964"/>
    </source>
</evidence>
<dbReference type="AlphaFoldDB" id="A0ABD3NQ77"/>
<dbReference type="Gene3D" id="2.60.120.330">
    <property type="entry name" value="B-lactam Antibiotic, Isopenicillin N Synthase, Chain"/>
    <property type="match status" value="1"/>
</dbReference>
<dbReference type="InterPro" id="IPR027443">
    <property type="entry name" value="IPNS-like_sf"/>
</dbReference>